<evidence type="ECO:0000259" key="6">
    <source>
        <dbReference type="PROSITE" id="PS50174"/>
    </source>
</evidence>
<keyword evidence="3" id="KW-0508">mRNA splicing</keyword>
<evidence type="ECO:0000256" key="1">
    <source>
        <dbReference type="ARBA" id="ARBA00004123"/>
    </source>
</evidence>
<dbReference type="Pfam" id="PF01585">
    <property type="entry name" value="G-patch"/>
    <property type="match status" value="1"/>
</dbReference>
<sequence length="271" mass="29125">MKRRKVLDNKPPPWANLVSESKESSKSSKKEATSSTPQTTPAAPAAPAVAPKDSQPPNAAPSASGANAAATASATSGSDSQNTTRRRRKRKSRFDERPPASDISAMMPQPKDDPLAHISDPLVRAQLQMKGELATHDGRRKHHISDFLPKEELLKFMAKAKGIKPAPDEKLKIKADNKGFGMLAKMGWKEGSGLGKSGAGIVAPVAARGNAGGAGIGHQKPTDVNEKDDIFAQYKKRMALAYRYRPNPLGNPRTPYWEDDSMNKGATQKLA</sequence>
<reference evidence="7" key="1">
    <citation type="submission" date="2021-01" db="EMBL/GenBank/DDBJ databases">
        <authorList>
            <person name="Corre E."/>
            <person name="Pelletier E."/>
            <person name="Niang G."/>
            <person name="Scheremetjew M."/>
            <person name="Finn R."/>
            <person name="Kale V."/>
            <person name="Holt S."/>
            <person name="Cochrane G."/>
            <person name="Meng A."/>
            <person name="Brown T."/>
            <person name="Cohen L."/>
        </authorList>
    </citation>
    <scope>NUCLEOTIDE SEQUENCE</scope>
    <source>
        <strain evidence="7">CCCM811</strain>
    </source>
</reference>
<organism evidence="7">
    <name type="scientific">Lotharella globosa</name>
    <dbReference type="NCBI Taxonomy" id="91324"/>
    <lineage>
        <taxon>Eukaryota</taxon>
        <taxon>Sar</taxon>
        <taxon>Rhizaria</taxon>
        <taxon>Cercozoa</taxon>
        <taxon>Chlorarachniophyceae</taxon>
        <taxon>Lotharella</taxon>
    </lineage>
</organism>
<dbReference type="PROSITE" id="PS50174">
    <property type="entry name" value="G_PATCH"/>
    <property type="match status" value="1"/>
</dbReference>
<feature type="compositionally biased region" description="Basic and acidic residues" evidence="5">
    <location>
        <begin position="20"/>
        <end position="32"/>
    </location>
</feature>
<dbReference type="GO" id="GO:0006397">
    <property type="term" value="P:mRNA processing"/>
    <property type="evidence" value="ECO:0007669"/>
    <property type="project" value="UniProtKB-KW"/>
</dbReference>
<evidence type="ECO:0000256" key="2">
    <source>
        <dbReference type="ARBA" id="ARBA00022664"/>
    </source>
</evidence>
<evidence type="ECO:0000313" key="7">
    <source>
        <dbReference type="EMBL" id="CAE0652353.1"/>
    </source>
</evidence>
<feature type="compositionally biased region" description="Low complexity" evidence="5">
    <location>
        <begin position="33"/>
        <end position="81"/>
    </location>
</feature>
<dbReference type="PANTHER" id="PTHR23340:SF0">
    <property type="entry name" value="SURP AND G-PATCH DOMAIN-CONTAINING PROTEIN 1 ISOFORM X1"/>
    <property type="match status" value="1"/>
</dbReference>
<name>A0A7S3YI73_9EUKA</name>
<proteinExistence type="predicted"/>
<dbReference type="GO" id="GO:0008380">
    <property type="term" value="P:RNA splicing"/>
    <property type="evidence" value="ECO:0007669"/>
    <property type="project" value="UniProtKB-KW"/>
</dbReference>
<dbReference type="PANTHER" id="PTHR23340">
    <property type="entry name" value="ARGININE/SERINE RICH SPLICING FACTOR SF4/14"/>
    <property type="match status" value="1"/>
</dbReference>
<evidence type="ECO:0000256" key="4">
    <source>
        <dbReference type="ARBA" id="ARBA00023242"/>
    </source>
</evidence>
<feature type="region of interest" description="Disordered" evidence="5">
    <location>
        <begin position="1"/>
        <end position="118"/>
    </location>
</feature>
<evidence type="ECO:0000256" key="5">
    <source>
        <dbReference type="SAM" id="MobiDB-lite"/>
    </source>
</evidence>
<feature type="region of interest" description="Disordered" evidence="5">
    <location>
        <begin position="245"/>
        <end position="271"/>
    </location>
</feature>
<dbReference type="SMART" id="SM00443">
    <property type="entry name" value="G_patch"/>
    <property type="match status" value="1"/>
</dbReference>
<protein>
    <recommendedName>
        <fullName evidence="6">G-patch domain-containing protein</fullName>
    </recommendedName>
</protein>
<comment type="subcellular location">
    <subcellularLocation>
        <location evidence="1">Nucleus</location>
    </subcellularLocation>
</comment>
<dbReference type="GO" id="GO:0005654">
    <property type="term" value="C:nucleoplasm"/>
    <property type="evidence" value="ECO:0007669"/>
    <property type="project" value="TreeGrafter"/>
</dbReference>
<dbReference type="InterPro" id="IPR040169">
    <property type="entry name" value="SUGP1/2"/>
</dbReference>
<dbReference type="InterPro" id="IPR000467">
    <property type="entry name" value="G_patch_dom"/>
</dbReference>
<evidence type="ECO:0000256" key="3">
    <source>
        <dbReference type="ARBA" id="ARBA00023187"/>
    </source>
</evidence>
<feature type="domain" description="G-patch" evidence="6">
    <location>
        <begin position="175"/>
        <end position="221"/>
    </location>
</feature>
<accession>A0A7S3YI73</accession>
<dbReference type="AlphaFoldDB" id="A0A7S3YI73"/>
<keyword evidence="4" id="KW-0539">Nucleus</keyword>
<dbReference type="GO" id="GO:0003723">
    <property type="term" value="F:RNA binding"/>
    <property type="evidence" value="ECO:0007669"/>
    <property type="project" value="TreeGrafter"/>
</dbReference>
<keyword evidence="2" id="KW-0507">mRNA processing</keyword>
<dbReference type="EMBL" id="HBIV01007448">
    <property type="protein sequence ID" value="CAE0652353.1"/>
    <property type="molecule type" value="Transcribed_RNA"/>
</dbReference>
<gene>
    <name evidence="7" type="ORF">LGLO00237_LOCUS5511</name>
</gene>